<name>A0ABT2LS46_9HYPH</name>
<dbReference type="PANTHER" id="PTHR20883:SF48">
    <property type="entry name" value="ECTOINE DIOXYGENASE"/>
    <property type="match status" value="1"/>
</dbReference>
<evidence type="ECO:0000256" key="3">
    <source>
        <dbReference type="ARBA" id="ARBA00007851"/>
    </source>
</evidence>
<evidence type="ECO:0000313" key="13">
    <source>
        <dbReference type="Proteomes" id="UP001320831"/>
    </source>
</evidence>
<keyword evidence="7 12" id="KW-0560">Oxidoreductase</keyword>
<comment type="function">
    <text evidence="2">Involved in the biosynthesis of 5-hydroxyectoine, called compatible solute, which helps organisms to survive extreme osmotic stress by acting as a highly soluble organic osmolyte. Catalyzes the 2-oxoglutarate-dependent selective hydroxylation of L-ectoine to yield (4S,5S)-5-hydroxyectoine.</text>
</comment>
<dbReference type="InterPro" id="IPR012774">
    <property type="entry name" value="EctD"/>
</dbReference>
<gene>
    <name evidence="12" type="primary">thpD</name>
    <name evidence="12" type="ORF">N5A92_20210</name>
</gene>
<accession>A0ABT2LS46</accession>
<evidence type="ECO:0000256" key="11">
    <source>
        <dbReference type="SAM" id="MobiDB-lite"/>
    </source>
</evidence>
<evidence type="ECO:0000256" key="2">
    <source>
        <dbReference type="ARBA" id="ARBA00004063"/>
    </source>
</evidence>
<dbReference type="Proteomes" id="UP001320831">
    <property type="component" value="Unassembled WGS sequence"/>
</dbReference>
<organism evidence="12 13">
    <name type="scientific">Chelativorans salis</name>
    <dbReference type="NCBI Taxonomy" id="2978478"/>
    <lineage>
        <taxon>Bacteria</taxon>
        <taxon>Pseudomonadati</taxon>
        <taxon>Pseudomonadota</taxon>
        <taxon>Alphaproteobacteria</taxon>
        <taxon>Hyphomicrobiales</taxon>
        <taxon>Phyllobacteriaceae</taxon>
        <taxon>Chelativorans</taxon>
    </lineage>
</organism>
<proteinExistence type="inferred from homology"/>
<dbReference type="EC" id="1.14.11.55" evidence="10"/>
<keyword evidence="13" id="KW-1185">Reference proteome</keyword>
<evidence type="ECO:0000256" key="4">
    <source>
        <dbReference type="ARBA" id="ARBA00011738"/>
    </source>
</evidence>
<dbReference type="Pfam" id="PF05721">
    <property type="entry name" value="PhyH"/>
    <property type="match status" value="1"/>
</dbReference>
<evidence type="ECO:0000256" key="7">
    <source>
        <dbReference type="ARBA" id="ARBA00023002"/>
    </source>
</evidence>
<evidence type="ECO:0000256" key="9">
    <source>
        <dbReference type="ARBA" id="ARBA00049228"/>
    </source>
</evidence>
<evidence type="ECO:0000256" key="6">
    <source>
        <dbReference type="ARBA" id="ARBA00022964"/>
    </source>
</evidence>
<comment type="cofactor">
    <cofactor evidence="1">
        <name>Fe(2+)</name>
        <dbReference type="ChEBI" id="CHEBI:29033"/>
    </cofactor>
</comment>
<feature type="region of interest" description="Disordered" evidence="11">
    <location>
        <begin position="1"/>
        <end position="22"/>
    </location>
</feature>
<evidence type="ECO:0000256" key="10">
    <source>
        <dbReference type="NCBIfam" id="TIGR02408"/>
    </source>
</evidence>
<dbReference type="GO" id="GO:0016491">
    <property type="term" value="F:oxidoreductase activity"/>
    <property type="evidence" value="ECO:0007669"/>
    <property type="project" value="UniProtKB-KW"/>
</dbReference>
<evidence type="ECO:0000256" key="5">
    <source>
        <dbReference type="ARBA" id="ARBA00022723"/>
    </source>
</evidence>
<dbReference type="NCBIfam" id="TIGR02408">
    <property type="entry name" value="ectoine_ThpD"/>
    <property type="match status" value="1"/>
</dbReference>
<comment type="similarity">
    <text evidence="3">Belongs to the PhyH family. EctD subfamily.</text>
</comment>
<evidence type="ECO:0000256" key="8">
    <source>
        <dbReference type="ARBA" id="ARBA00023004"/>
    </source>
</evidence>
<keyword evidence="6" id="KW-0223">Dioxygenase</keyword>
<dbReference type="PANTHER" id="PTHR20883">
    <property type="entry name" value="PHYTANOYL-COA DIOXYGENASE DOMAIN CONTAINING 1"/>
    <property type="match status" value="1"/>
</dbReference>
<dbReference type="SUPFAM" id="SSF51197">
    <property type="entry name" value="Clavaminate synthase-like"/>
    <property type="match status" value="1"/>
</dbReference>
<keyword evidence="8" id="KW-0408">Iron</keyword>
<evidence type="ECO:0000313" key="12">
    <source>
        <dbReference type="EMBL" id="MCT7377345.1"/>
    </source>
</evidence>
<keyword evidence="5" id="KW-0479">Metal-binding</keyword>
<reference evidence="12 13" key="1">
    <citation type="submission" date="2022-09" db="EMBL/GenBank/DDBJ databases">
        <title>Chelativorans salina sp. nov., a novel slightly halophilic bacterium isolated from a saline lake sediment enrichment.</title>
        <authorList>
            <person name="Gao L."/>
            <person name="Fang B.-Z."/>
            <person name="Li W.-J."/>
        </authorList>
    </citation>
    <scope>NUCLEOTIDE SEQUENCE [LARGE SCALE GENOMIC DNA]</scope>
    <source>
        <strain evidence="12 13">EGI FJ00035</strain>
    </source>
</reference>
<comment type="catalytic activity">
    <reaction evidence="9">
        <text>L-ectoine + 2-oxoglutarate + O2 = 5-hydroxyectoine + succinate + CO2</text>
        <dbReference type="Rhea" id="RHEA:45740"/>
        <dbReference type="ChEBI" id="CHEBI:15379"/>
        <dbReference type="ChEBI" id="CHEBI:16526"/>
        <dbReference type="ChEBI" id="CHEBI:16810"/>
        <dbReference type="ChEBI" id="CHEBI:30031"/>
        <dbReference type="ChEBI" id="CHEBI:58515"/>
        <dbReference type="ChEBI" id="CHEBI:85413"/>
        <dbReference type="EC" id="1.14.11.55"/>
    </reaction>
</comment>
<dbReference type="Gene3D" id="2.60.120.620">
    <property type="entry name" value="q2cbj1_9rhob like domain"/>
    <property type="match status" value="1"/>
</dbReference>
<sequence>MSAITQSAERRQDPYPSRLPEERWLPRQDKTVWSQWRPDAPLTAQQADQFDRDGFLVLKDLFSEEEVKALMAESAALRGGERELMDGSVITEPGSDEVRTVFKLPEQSPLFNRLARDRRIAGIASFLLGDDVYVHQSRLNYKPGFTGKEFYWHSDFETWHAEDGMPRMRAVSASLLLTDNDALNGPLMLMPGSHKHFIACAGETPEDNHKASLKKQEVGVPSHEALTKLGSEHGIHAATGKAGTLVLFDCNTMHGSNGNITPFARSNAFFVFNAISNQLEEPFGAKKPRPDFLAERGETKAIEIASGKLV</sequence>
<feature type="compositionally biased region" description="Basic and acidic residues" evidence="11">
    <location>
        <begin position="8"/>
        <end position="22"/>
    </location>
</feature>
<evidence type="ECO:0000256" key="1">
    <source>
        <dbReference type="ARBA" id="ARBA00001954"/>
    </source>
</evidence>
<dbReference type="RefSeq" id="WP_260905815.1">
    <property type="nucleotide sequence ID" value="NZ_JAOCZP010000007.1"/>
</dbReference>
<comment type="subunit">
    <text evidence="4">Homodimer.</text>
</comment>
<protein>
    <recommendedName>
        <fullName evidence="10">Ectoine hydroxylase</fullName>
        <ecNumber evidence="10">1.14.11.55</ecNumber>
    </recommendedName>
</protein>
<comment type="caution">
    <text evidence="12">The sequence shown here is derived from an EMBL/GenBank/DDBJ whole genome shotgun (WGS) entry which is preliminary data.</text>
</comment>
<dbReference type="EMBL" id="JAOCZP010000007">
    <property type="protein sequence ID" value="MCT7377345.1"/>
    <property type="molecule type" value="Genomic_DNA"/>
</dbReference>
<dbReference type="InterPro" id="IPR008775">
    <property type="entry name" value="Phytyl_CoA_dOase-like"/>
</dbReference>